<organism evidence="1 2">
    <name type="scientific">Aeromicrobium flavum</name>
    <dbReference type="NCBI Taxonomy" id="416568"/>
    <lineage>
        <taxon>Bacteria</taxon>
        <taxon>Bacillati</taxon>
        <taxon>Actinomycetota</taxon>
        <taxon>Actinomycetes</taxon>
        <taxon>Propionibacteriales</taxon>
        <taxon>Nocardioidaceae</taxon>
        <taxon>Aeromicrobium</taxon>
    </lineage>
</organism>
<evidence type="ECO:0000313" key="2">
    <source>
        <dbReference type="Proteomes" id="UP000321769"/>
    </source>
</evidence>
<accession>A0A512HW11</accession>
<name>A0A512HW11_9ACTN</name>
<evidence type="ECO:0008006" key="3">
    <source>
        <dbReference type="Google" id="ProtNLM"/>
    </source>
</evidence>
<protein>
    <recommendedName>
        <fullName evidence="3">Lipoprotein</fullName>
    </recommendedName>
</protein>
<dbReference type="EMBL" id="BJZQ01000009">
    <property type="protein sequence ID" value="GEO89638.1"/>
    <property type="molecule type" value="Genomic_DNA"/>
</dbReference>
<proteinExistence type="predicted"/>
<dbReference type="AlphaFoldDB" id="A0A512HW11"/>
<sequence>MLISSRFGAHPLRVVGLLVLAVLLTACAGEGSKEKAAVPKESAAPAITFASIGLDQVPATNAISSDWPKAPAGFDAENYHSMVYALRSWGQASAFSRQVRESENPIGAVGDAIKNFDITYRLEKGFQDQLTPRLSAASVFHPDVQDVGDPRVTWAWKRTMETDQKSGIEVVTVTLQTRAAYPVTAKDGAERVVGVIRSHSMTTGPGPGGQFGFGYGWQSFGVDECAMALDDAFLPEDDVAAATKSLRRFAKVVTSTRVTTKPLGGKAKPIDEKLAKRCEADAA</sequence>
<gene>
    <name evidence="1" type="ORF">AFL01nite_19650</name>
</gene>
<reference evidence="1 2" key="1">
    <citation type="submission" date="2019-07" db="EMBL/GenBank/DDBJ databases">
        <title>Whole genome shotgun sequence of Aeromicrobium flavum NBRC 107625.</title>
        <authorList>
            <person name="Hosoyama A."/>
            <person name="Uohara A."/>
            <person name="Ohji S."/>
            <person name="Ichikawa N."/>
        </authorList>
    </citation>
    <scope>NUCLEOTIDE SEQUENCE [LARGE SCALE GENOMIC DNA]</scope>
    <source>
        <strain evidence="1 2">NBRC 107625</strain>
    </source>
</reference>
<dbReference type="Proteomes" id="UP000321769">
    <property type="component" value="Unassembled WGS sequence"/>
</dbReference>
<dbReference type="OrthoDB" id="3743885at2"/>
<dbReference type="PROSITE" id="PS51257">
    <property type="entry name" value="PROKAR_LIPOPROTEIN"/>
    <property type="match status" value="1"/>
</dbReference>
<dbReference type="RefSeq" id="WP_146827513.1">
    <property type="nucleotide sequence ID" value="NZ_BAAAYQ010000001.1"/>
</dbReference>
<comment type="caution">
    <text evidence="1">The sequence shown here is derived from an EMBL/GenBank/DDBJ whole genome shotgun (WGS) entry which is preliminary data.</text>
</comment>
<evidence type="ECO:0000313" key="1">
    <source>
        <dbReference type="EMBL" id="GEO89638.1"/>
    </source>
</evidence>
<keyword evidence="2" id="KW-1185">Reference proteome</keyword>